<evidence type="ECO:0000256" key="1">
    <source>
        <dbReference type="ARBA" id="ARBA00023015"/>
    </source>
</evidence>
<keyword evidence="7" id="KW-1185">Reference proteome</keyword>
<name>A0A5A7SCM7_9NOCA</name>
<dbReference type="Pfam" id="PF21597">
    <property type="entry name" value="TetR_C_43"/>
    <property type="match status" value="1"/>
</dbReference>
<evidence type="ECO:0000313" key="6">
    <source>
        <dbReference type="EMBL" id="KAA0023129.1"/>
    </source>
</evidence>
<evidence type="ECO:0000259" key="5">
    <source>
        <dbReference type="PROSITE" id="PS50977"/>
    </source>
</evidence>
<dbReference type="GO" id="GO:0000976">
    <property type="term" value="F:transcription cis-regulatory region binding"/>
    <property type="evidence" value="ECO:0007669"/>
    <property type="project" value="TreeGrafter"/>
</dbReference>
<dbReference type="RefSeq" id="WP_149430386.1">
    <property type="nucleotide sequence ID" value="NZ_VLNY01000004.1"/>
</dbReference>
<dbReference type="SUPFAM" id="SSF46689">
    <property type="entry name" value="Homeodomain-like"/>
    <property type="match status" value="1"/>
</dbReference>
<dbReference type="InterPro" id="IPR049445">
    <property type="entry name" value="TetR_SbtR-like_C"/>
</dbReference>
<feature type="domain" description="HTH tetR-type" evidence="5">
    <location>
        <begin position="20"/>
        <end position="79"/>
    </location>
</feature>
<dbReference type="InterPro" id="IPR050109">
    <property type="entry name" value="HTH-type_TetR-like_transc_reg"/>
</dbReference>
<sequence>MSSTDSSGKPEPRPLRADAARNRLRLIDIAADSFSRDGVDTSLEEVAKRAEVGIGTLYRHFPTRGDLIEAVYRREIDVLCDGVDELIDGNTADDALAIWIDRFVAHVRRKKGMSEALHAAMRNQPDLFADTRRRVRETIGRLLTNAADAGAVRADVDPDDVMRLISGVCLATDTSQFAEQGERMVRLIIDGLRFGAVRPAAASR</sequence>
<dbReference type="Gene3D" id="1.10.357.10">
    <property type="entry name" value="Tetracycline Repressor, domain 2"/>
    <property type="match status" value="1"/>
</dbReference>
<dbReference type="InterPro" id="IPR001647">
    <property type="entry name" value="HTH_TetR"/>
</dbReference>
<feature type="DNA-binding region" description="H-T-H motif" evidence="4">
    <location>
        <begin position="42"/>
        <end position="61"/>
    </location>
</feature>
<organism evidence="6 7">
    <name type="scientific">Antrihabitans cavernicola</name>
    <dbReference type="NCBI Taxonomy" id="2495913"/>
    <lineage>
        <taxon>Bacteria</taxon>
        <taxon>Bacillati</taxon>
        <taxon>Actinomycetota</taxon>
        <taxon>Actinomycetes</taxon>
        <taxon>Mycobacteriales</taxon>
        <taxon>Nocardiaceae</taxon>
        <taxon>Antrihabitans</taxon>
    </lineage>
</organism>
<dbReference type="InterPro" id="IPR009057">
    <property type="entry name" value="Homeodomain-like_sf"/>
</dbReference>
<reference evidence="6 7" key="1">
    <citation type="submission" date="2019-07" db="EMBL/GenBank/DDBJ databases">
        <title>Rhodococcus cavernicolus sp. nov., isolated from a cave.</title>
        <authorList>
            <person name="Lee S.D."/>
        </authorList>
    </citation>
    <scope>NUCLEOTIDE SEQUENCE [LARGE SCALE GENOMIC DNA]</scope>
    <source>
        <strain evidence="6 7">C1-24</strain>
    </source>
</reference>
<evidence type="ECO:0000313" key="7">
    <source>
        <dbReference type="Proteomes" id="UP000322244"/>
    </source>
</evidence>
<gene>
    <name evidence="6" type="ORF">FOY51_11685</name>
</gene>
<dbReference type="Pfam" id="PF00440">
    <property type="entry name" value="TetR_N"/>
    <property type="match status" value="1"/>
</dbReference>
<dbReference type="PROSITE" id="PS50977">
    <property type="entry name" value="HTH_TETR_2"/>
    <property type="match status" value="1"/>
</dbReference>
<evidence type="ECO:0000256" key="4">
    <source>
        <dbReference type="PROSITE-ProRule" id="PRU00335"/>
    </source>
</evidence>
<proteinExistence type="predicted"/>
<dbReference type="GO" id="GO:0003700">
    <property type="term" value="F:DNA-binding transcription factor activity"/>
    <property type="evidence" value="ECO:0007669"/>
    <property type="project" value="TreeGrafter"/>
</dbReference>
<keyword evidence="2 4" id="KW-0238">DNA-binding</keyword>
<dbReference type="EMBL" id="VLNY01000004">
    <property type="protein sequence ID" value="KAA0023129.1"/>
    <property type="molecule type" value="Genomic_DNA"/>
</dbReference>
<keyword evidence="1" id="KW-0805">Transcription regulation</keyword>
<dbReference type="PANTHER" id="PTHR30055">
    <property type="entry name" value="HTH-TYPE TRANSCRIPTIONAL REGULATOR RUTR"/>
    <property type="match status" value="1"/>
</dbReference>
<dbReference type="InterPro" id="IPR036271">
    <property type="entry name" value="Tet_transcr_reg_TetR-rel_C_sf"/>
</dbReference>
<dbReference type="PANTHER" id="PTHR30055:SF234">
    <property type="entry name" value="HTH-TYPE TRANSCRIPTIONAL REGULATOR BETI"/>
    <property type="match status" value="1"/>
</dbReference>
<evidence type="ECO:0000256" key="2">
    <source>
        <dbReference type="ARBA" id="ARBA00023125"/>
    </source>
</evidence>
<dbReference type="OrthoDB" id="9795011at2"/>
<keyword evidence="3" id="KW-0804">Transcription</keyword>
<dbReference type="PRINTS" id="PR00455">
    <property type="entry name" value="HTHTETR"/>
</dbReference>
<dbReference type="Proteomes" id="UP000322244">
    <property type="component" value="Unassembled WGS sequence"/>
</dbReference>
<comment type="caution">
    <text evidence="6">The sequence shown here is derived from an EMBL/GenBank/DDBJ whole genome shotgun (WGS) entry which is preliminary data.</text>
</comment>
<evidence type="ECO:0000256" key="3">
    <source>
        <dbReference type="ARBA" id="ARBA00023163"/>
    </source>
</evidence>
<protein>
    <submittedName>
        <fullName evidence="6">TetR family transcriptional regulator</fullName>
    </submittedName>
</protein>
<dbReference type="SUPFAM" id="SSF48498">
    <property type="entry name" value="Tetracyclin repressor-like, C-terminal domain"/>
    <property type="match status" value="1"/>
</dbReference>
<dbReference type="AlphaFoldDB" id="A0A5A7SCM7"/>
<accession>A0A5A7SCM7</accession>